<gene>
    <name evidence="1" type="ORF">GPICK_12840</name>
</gene>
<protein>
    <submittedName>
        <fullName evidence="1">Uncharacterized protein</fullName>
    </submittedName>
</protein>
<dbReference type="OrthoDB" id="5397576at2"/>
<dbReference type="KEGG" id="gpi:GPICK_12840"/>
<accession>A0A0B5BG64</accession>
<dbReference type="AlphaFoldDB" id="A0A0B5BG64"/>
<reference evidence="1 2" key="1">
    <citation type="journal article" date="2015" name="Genome Announc.">
        <title>Complete Genome of Geobacter pickeringii G13T, a Metal-Reducing Isolate from Sedimentary Kaolin Deposits.</title>
        <authorList>
            <person name="Badalamenti J.P."/>
            <person name="Bond D.R."/>
        </authorList>
    </citation>
    <scope>NUCLEOTIDE SEQUENCE [LARGE SCALE GENOMIC DNA]</scope>
    <source>
        <strain evidence="1 2">G13</strain>
    </source>
</reference>
<dbReference type="HOGENOM" id="CLU_176175_0_0_7"/>
<keyword evidence="2" id="KW-1185">Reference proteome</keyword>
<dbReference type="EMBL" id="CP009788">
    <property type="protein sequence ID" value="AJE04124.1"/>
    <property type="molecule type" value="Genomic_DNA"/>
</dbReference>
<evidence type="ECO:0000313" key="2">
    <source>
        <dbReference type="Proteomes" id="UP000057609"/>
    </source>
</evidence>
<dbReference type="RefSeq" id="WP_039743849.1">
    <property type="nucleotide sequence ID" value="NZ_CP009788.1"/>
</dbReference>
<name>A0A0B5BG64_9BACT</name>
<organism evidence="1 2">
    <name type="scientific">Geobacter pickeringii</name>
    <dbReference type="NCBI Taxonomy" id="345632"/>
    <lineage>
        <taxon>Bacteria</taxon>
        <taxon>Pseudomonadati</taxon>
        <taxon>Thermodesulfobacteriota</taxon>
        <taxon>Desulfuromonadia</taxon>
        <taxon>Geobacterales</taxon>
        <taxon>Geobacteraceae</taxon>
        <taxon>Geobacter</taxon>
    </lineage>
</organism>
<dbReference type="Proteomes" id="UP000057609">
    <property type="component" value="Chromosome"/>
</dbReference>
<sequence>MSIDSLYNRVLSYFEGELSSARKRLEEGGFPNFKEQVLAARRIAEALALLAPYSRRDQRARRLTRSGEALIGELMSVREVIRRKSASAARQTLLISQVMSGKEYLQ</sequence>
<proteinExistence type="predicted"/>
<evidence type="ECO:0000313" key="1">
    <source>
        <dbReference type="EMBL" id="AJE04124.1"/>
    </source>
</evidence>